<proteinExistence type="inferred from homology"/>
<evidence type="ECO:0000313" key="4">
    <source>
        <dbReference type="EMBL" id="KAK9869237.1"/>
    </source>
</evidence>
<reference evidence="4 5" key="1">
    <citation type="submission" date="2023-03" db="EMBL/GenBank/DDBJ databases">
        <title>Genome insight into feeding habits of ladybird beetles.</title>
        <authorList>
            <person name="Li H.-S."/>
            <person name="Huang Y.-H."/>
            <person name="Pang H."/>
        </authorList>
    </citation>
    <scope>NUCLEOTIDE SEQUENCE [LARGE SCALE GENOMIC DNA]</scope>
    <source>
        <strain evidence="4">SYSU_2023b</strain>
        <tissue evidence="4">Whole body</tissue>
    </source>
</reference>
<feature type="domain" description="Nas2 N-terminal" evidence="3">
    <location>
        <begin position="11"/>
        <end position="86"/>
    </location>
</feature>
<sequence>MSQLKREEVLKLMETKDKIEDEIKQLTDILNLNGVGMNDPLVDPEGFPINSVDVYQVRHARNRIICLQNDHKGLMKKIENGLHDYYCASNSSTNQNEIVPERHDIIVHKIPFAKINLVSDDSPAQLSGLNTNDELVEFGSINKTNFTNIADIAAVVQHSEGKALNIKVKRGDGYFTTSLRPKKWNGKGLLGCNIVPV</sequence>
<dbReference type="PANTHER" id="PTHR12651">
    <property type="entry name" value="26S PROTEASOME NON-ATPASE REGULATORY SUBUNIT 9"/>
    <property type="match status" value="1"/>
</dbReference>
<accession>A0AAW1TMT9</accession>
<dbReference type="InterPro" id="IPR036034">
    <property type="entry name" value="PDZ_sf"/>
</dbReference>
<organism evidence="4 5">
    <name type="scientific">Henosepilachna vigintioctopunctata</name>
    <dbReference type="NCBI Taxonomy" id="420089"/>
    <lineage>
        <taxon>Eukaryota</taxon>
        <taxon>Metazoa</taxon>
        <taxon>Ecdysozoa</taxon>
        <taxon>Arthropoda</taxon>
        <taxon>Hexapoda</taxon>
        <taxon>Insecta</taxon>
        <taxon>Pterygota</taxon>
        <taxon>Neoptera</taxon>
        <taxon>Endopterygota</taxon>
        <taxon>Coleoptera</taxon>
        <taxon>Polyphaga</taxon>
        <taxon>Cucujiformia</taxon>
        <taxon>Coccinelloidea</taxon>
        <taxon>Coccinellidae</taxon>
        <taxon>Epilachninae</taxon>
        <taxon>Epilachnini</taxon>
        <taxon>Henosepilachna</taxon>
    </lineage>
</organism>
<dbReference type="Pfam" id="PF18265">
    <property type="entry name" value="Nas2_N"/>
    <property type="match status" value="1"/>
</dbReference>
<dbReference type="PANTHER" id="PTHR12651:SF1">
    <property type="entry name" value="26S PROTEASOME NON-ATPASE REGULATORY SUBUNIT 9"/>
    <property type="match status" value="1"/>
</dbReference>
<keyword evidence="2" id="KW-0143">Chaperone</keyword>
<comment type="caution">
    <text evidence="4">The sequence shown here is derived from an EMBL/GenBank/DDBJ whole genome shotgun (WGS) entry which is preliminary data.</text>
</comment>
<dbReference type="EMBL" id="JARQZJ010000001">
    <property type="protein sequence ID" value="KAK9869237.1"/>
    <property type="molecule type" value="Genomic_DNA"/>
</dbReference>
<evidence type="ECO:0000256" key="2">
    <source>
        <dbReference type="ARBA" id="ARBA00023186"/>
    </source>
</evidence>
<dbReference type="Gene3D" id="6.10.140.1710">
    <property type="match status" value="1"/>
</dbReference>
<dbReference type="GO" id="GO:0070682">
    <property type="term" value="P:proteasome regulatory particle assembly"/>
    <property type="evidence" value="ECO:0007669"/>
    <property type="project" value="InterPro"/>
</dbReference>
<dbReference type="Proteomes" id="UP001431783">
    <property type="component" value="Unassembled WGS sequence"/>
</dbReference>
<gene>
    <name evidence="4" type="ORF">WA026_002988</name>
</gene>
<evidence type="ECO:0000256" key="1">
    <source>
        <dbReference type="ARBA" id="ARBA00005256"/>
    </source>
</evidence>
<dbReference type="GO" id="GO:0005737">
    <property type="term" value="C:cytoplasm"/>
    <property type="evidence" value="ECO:0007669"/>
    <property type="project" value="TreeGrafter"/>
</dbReference>
<keyword evidence="5" id="KW-1185">Reference proteome</keyword>
<dbReference type="InterPro" id="IPR035269">
    <property type="entry name" value="PSMD9"/>
</dbReference>
<dbReference type="GO" id="GO:0005634">
    <property type="term" value="C:nucleus"/>
    <property type="evidence" value="ECO:0007669"/>
    <property type="project" value="TreeGrafter"/>
</dbReference>
<dbReference type="SUPFAM" id="SSF50156">
    <property type="entry name" value="PDZ domain-like"/>
    <property type="match status" value="1"/>
</dbReference>
<dbReference type="FunFam" id="2.30.42.10:FF:000107">
    <property type="entry name" value="26S proteasome non-ATPase regulatory subunit 9"/>
    <property type="match status" value="1"/>
</dbReference>
<dbReference type="InterPro" id="IPR040815">
    <property type="entry name" value="Nas2_N"/>
</dbReference>
<evidence type="ECO:0000259" key="3">
    <source>
        <dbReference type="Pfam" id="PF18265"/>
    </source>
</evidence>
<dbReference type="Gene3D" id="2.30.42.10">
    <property type="match status" value="1"/>
</dbReference>
<dbReference type="AlphaFoldDB" id="A0AAW1TMT9"/>
<evidence type="ECO:0000313" key="5">
    <source>
        <dbReference type="Proteomes" id="UP001431783"/>
    </source>
</evidence>
<comment type="similarity">
    <text evidence="1">Belongs to the proteasome subunit p27 family.</text>
</comment>
<protein>
    <recommendedName>
        <fullName evidence="3">Nas2 N-terminal domain-containing protein</fullName>
    </recommendedName>
</protein>
<name>A0AAW1TMT9_9CUCU</name>